<sequence length="415" mass="46834">MVDKKSVEPVQVSVKAVEDSDNSVVIGSFFNGVEIPTDTSFELYHHKKRNLDLILHGENENLEYIGETTDFEANQQYCIGVYDPSSNSIELLKTHLIPSKIISKSARGKKIPKVKQLNVQRNMQRNALGEEFGTKRAKKAISDLERNRIDSTKLESDQIEIVDSINVNTSKLPTKSQMNATMNENRTIPEFNIDATSVDDIYPLENIIPSNILSSIRVDAMLEIIQDSKAQLDCLPYTNSRYLLQKLSSLASTTTLSKSSKKIQLQLIYYLSALLGMYANRRQRSKATLLDSFQQPPPIPLLDYMISNFTLKKTSTYFQIDPKNEDKLLCYILCLILRLDDFIIPLAPLSQELSVKSPKLIQLFRSLGCTVKNATLKQLDSMDVSREGNSNYKMAQLKVPFKAPEIARRSGGPSR</sequence>
<protein>
    <recommendedName>
        <fullName evidence="8">DNA-directed RNA polymerase I subunit RPA49</fullName>
    </recommendedName>
</protein>
<keyword evidence="7" id="KW-1185">Reference proteome</keyword>
<dbReference type="InterPro" id="IPR009668">
    <property type="entry name" value="RNA_pol-assoc_fac_A49-like"/>
</dbReference>
<dbReference type="OrthoDB" id="532500at2759"/>
<evidence type="ECO:0000313" key="7">
    <source>
        <dbReference type="Proteomes" id="UP000094801"/>
    </source>
</evidence>
<dbReference type="Proteomes" id="UP000094801">
    <property type="component" value="Unassembled WGS sequence"/>
</dbReference>
<gene>
    <name evidence="6" type="ORF">CANARDRAFT_196862</name>
</gene>
<evidence type="ECO:0000256" key="4">
    <source>
        <dbReference type="ARBA" id="ARBA00023163"/>
    </source>
</evidence>
<comment type="similarity">
    <text evidence="2">Belongs to the eukaryotic RPA49/POLR1E RNA polymerase subunit family.</text>
</comment>
<evidence type="ECO:0000313" key="6">
    <source>
        <dbReference type="EMBL" id="ODV86139.1"/>
    </source>
</evidence>
<evidence type="ECO:0008006" key="8">
    <source>
        <dbReference type="Google" id="ProtNLM"/>
    </source>
</evidence>
<dbReference type="Pfam" id="PF06870">
    <property type="entry name" value="RNA_pol_I_A49"/>
    <property type="match status" value="1"/>
</dbReference>
<comment type="subcellular location">
    <subcellularLocation>
        <location evidence="1">Nucleus</location>
        <location evidence="1">Nucleolus</location>
    </subcellularLocation>
</comment>
<dbReference type="GO" id="GO:0003677">
    <property type="term" value="F:DNA binding"/>
    <property type="evidence" value="ECO:0007669"/>
    <property type="project" value="InterPro"/>
</dbReference>
<reference evidence="7" key="1">
    <citation type="submission" date="2016-04" db="EMBL/GenBank/DDBJ databases">
        <title>Comparative genomics of biotechnologically important yeasts.</title>
        <authorList>
            <consortium name="DOE Joint Genome Institute"/>
            <person name="Riley R."/>
            <person name="Haridas S."/>
            <person name="Wolfe K.H."/>
            <person name="Lopes M.R."/>
            <person name="Hittinger C.T."/>
            <person name="Goker M."/>
            <person name="Salamov A."/>
            <person name="Wisecaver J."/>
            <person name="Long T.M."/>
            <person name="Aerts A.L."/>
            <person name="Barry K."/>
            <person name="Choi C."/>
            <person name="Clum A."/>
            <person name="Coughlan A.Y."/>
            <person name="Deshpande S."/>
            <person name="Douglass A.P."/>
            <person name="Hanson S.J."/>
            <person name="Klenk H.-P."/>
            <person name="Labutti K."/>
            <person name="Lapidus A."/>
            <person name="Lindquist E."/>
            <person name="Lipzen A."/>
            <person name="Meier-Kolthoff J.P."/>
            <person name="Ohm R.A."/>
            <person name="Otillar R.P."/>
            <person name="Pangilinan J."/>
            <person name="Peng Y."/>
            <person name="Rokas A."/>
            <person name="Rosa C.A."/>
            <person name="Scheuner C."/>
            <person name="Sibirny A.A."/>
            <person name="Slot J.C."/>
            <person name="Stielow J.B."/>
            <person name="Sun H."/>
            <person name="Kurtzman C.P."/>
            <person name="Blackwell M."/>
            <person name="Grigoriev I.V."/>
            <person name="Jeffries T.W."/>
        </authorList>
    </citation>
    <scope>NUCLEOTIDE SEQUENCE [LARGE SCALE GENOMIC DNA]</scope>
    <source>
        <strain evidence="7">NRRL YB-2248</strain>
    </source>
</reference>
<dbReference type="PANTHER" id="PTHR14440">
    <property type="entry name" value="DNA-DIRECTED RNA POLYMERASE I SUBUNIT RPA49"/>
    <property type="match status" value="1"/>
</dbReference>
<dbReference type="STRING" id="983967.A0A1E4T319"/>
<evidence type="ECO:0000256" key="1">
    <source>
        <dbReference type="ARBA" id="ARBA00004604"/>
    </source>
</evidence>
<evidence type="ECO:0000256" key="3">
    <source>
        <dbReference type="ARBA" id="ARBA00022478"/>
    </source>
</evidence>
<organism evidence="6 7">
    <name type="scientific">[Candida] arabinofermentans NRRL YB-2248</name>
    <dbReference type="NCBI Taxonomy" id="983967"/>
    <lineage>
        <taxon>Eukaryota</taxon>
        <taxon>Fungi</taxon>
        <taxon>Dikarya</taxon>
        <taxon>Ascomycota</taxon>
        <taxon>Saccharomycotina</taxon>
        <taxon>Pichiomycetes</taxon>
        <taxon>Pichiales</taxon>
        <taxon>Pichiaceae</taxon>
        <taxon>Ogataea</taxon>
        <taxon>Ogataea/Candida clade</taxon>
    </lineage>
</organism>
<dbReference type="AlphaFoldDB" id="A0A1E4T319"/>
<dbReference type="GO" id="GO:0000428">
    <property type="term" value="C:DNA-directed RNA polymerase complex"/>
    <property type="evidence" value="ECO:0007669"/>
    <property type="project" value="UniProtKB-KW"/>
</dbReference>
<evidence type="ECO:0000256" key="2">
    <source>
        <dbReference type="ARBA" id="ARBA00009430"/>
    </source>
</evidence>
<proteinExistence type="inferred from homology"/>
<keyword evidence="3" id="KW-0240">DNA-directed RNA polymerase</keyword>
<dbReference type="GO" id="GO:0006351">
    <property type="term" value="P:DNA-templated transcription"/>
    <property type="evidence" value="ECO:0007669"/>
    <property type="project" value="InterPro"/>
</dbReference>
<dbReference type="GO" id="GO:0005730">
    <property type="term" value="C:nucleolus"/>
    <property type="evidence" value="ECO:0007669"/>
    <property type="project" value="UniProtKB-SubCell"/>
</dbReference>
<name>A0A1E4T319_9ASCO</name>
<dbReference type="EMBL" id="KV453850">
    <property type="protein sequence ID" value="ODV86139.1"/>
    <property type="molecule type" value="Genomic_DNA"/>
</dbReference>
<keyword evidence="4" id="KW-0804">Transcription</keyword>
<keyword evidence="5" id="KW-0539">Nucleus</keyword>
<evidence type="ECO:0000256" key="5">
    <source>
        <dbReference type="ARBA" id="ARBA00023242"/>
    </source>
</evidence>
<accession>A0A1E4T319</accession>